<sequence length="357" mass="38860">MRKKQLSPISPLLPQNTEYGFTLIEFMVASSLALVVLLAIGITYGTTSRMKRTSENRLAAQQDLRNVSELVLRDAQMAGAFGCFNMGNLVPKELPTSPGSSDGFQSPAKFQLKLGDPNYNGISTMSNTDASAAFSRHNFIPKPGSKVLVFTYGLHPTPLDSTGTKTTGASEELRSVVRAGGHVALSSCSRMYIDKHRSNNIKINSNEVDVSDFGTGPRTSNSNNSAVFYIPQTTLSQVYSAAYVVGRINGVNDTDALYRFTLDKNGQWSNPQLMAANIQSMQYSAIYSGCDDTSTKVTFSENRDQLKSTANITRVSTLPTIIEVQLRLNNSPSTYGVVNQYLIRANVRGGNICANLF</sequence>
<keyword evidence="1" id="KW-0472">Membrane</keyword>
<keyword evidence="1" id="KW-1133">Transmembrane helix</keyword>
<reference evidence="3" key="1">
    <citation type="journal article" date="2019" name="J. Anim. Genet.">
        <title>Description and whole genome sequencing of Eikenella exigua sp. nov., isolated from brain abscess and blood.</title>
        <authorList>
            <person name="Stormo K.A."/>
            <person name="Nygaard R.M."/>
            <person name="Bruvold T.S."/>
            <person name="Dimmen G."/>
            <person name="Lindemann P.C."/>
            <person name="Jordal S."/>
            <person name="Kommedal O."/>
        </authorList>
    </citation>
    <scope>NUCLEOTIDE SEQUENCE [LARGE SCALE GENOMIC DNA]</scope>
    <source>
        <strain evidence="3">PXX</strain>
    </source>
</reference>
<dbReference type="AlphaFoldDB" id="A0AAX1F8D2"/>
<dbReference type="InterPro" id="IPR012902">
    <property type="entry name" value="N_methyl_site"/>
</dbReference>
<protein>
    <submittedName>
        <fullName evidence="2">Prepilin-type N-terminal cleavage/methylation domain-containing protein</fullName>
    </submittedName>
</protein>
<proteinExistence type="predicted"/>
<keyword evidence="3" id="KW-1185">Reference proteome</keyword>
<feature type="transmembrane region" description="Helical" evidence="1">
    <location>
        <begin position="20"/>
        <end position="44"/>
    </location>
</feature>
<dbReference type="RefSeq" id="WP_151086336.1">
    <property type="nucleotide sequence ID" value="NZ_CP038018.1"/>
</dbReference>
<gene>
    <name evidence="2" type="ORF">EZJ17_06740</name>
</gene>
<dbReference type="NCBIfam" id="TIGR02532">
    <property type="entry name" value="IV_pilin_GFxxxE"/>
    <property type="match status" value="1"/>
</dbReference>
<dbReference type="KEGG" id="eex:EZJ17_06740"/>
<evidence type="ECO:0000313" key="2">
    <source>
        <dbReference type="EMBL" id="QED92337.1"/>
    </source>
</evidence>
<dbReference type="EMBL" id="CP038018">
    <property type="protein sequence ID" value="QED92337.1"/>
    <property type="molecule type" value="Genomic_DNA"/>
</dbReference>
<organism evidence="2 3">
    <name type="scientific">Eikenella exigua</name>
    <dbReference type="NCBI Taxonomy" id="2528037"/>
    <lineage>
        <taxon>Bacteria</taxon>
        <taxon>Pseudomonadati</taxon>
        <taxon>Pseudomonadota</taxon>
        <taxon>Betaproteobacteria</taxon>
        <taxon>Neisseriales</taxon>
        <taxon>Neisseriaceae</taxon>
        <taxon>Eikenella</taxon>
    </lineage>
</organism>
<evidence type="ECO:0000313" key="3">
    <source>
        <dbReference type="Proteomes" id="UP000326695"/>
    </source>
</evidence>
<name>A0AAX1F8D2_9NEIS</name>
<dbReference type="Proteomes" id="UP000326695">
    <property type="component" value="Chromosome"/>
</dbReference>
<keyword evidence="1" id="KW-0812">Transmembrane</keyword>
<dbReference type="Pfam" id="PF07963">
    <property type="entry name" value="N_methyl"/>
    <property type="match status" value="1"/>
</dbReference>
<evidence type="ECO:0000256" key="1">
    <source>
        <dbReference type="SAM" id="Phobius"/>
    </source>
</evidence>
<accession>A0AAX1F8D2</accession>